<comment type="function">
    <text evidence="1">This protein is essential for plasmid replication; it is involved in copy control functions.</text>
</comment>
<dbReference type="GO" id="GO:0006260">
    <property type="term" value="P:DNA replication"/>
    <property type="evidence" value="ECO:0007669"/>
    <property type="project" value="UniProtKB-KW"/>
</dbReference>
<reference evidence="5" key="1">
    <citation type="journal article" date="1998" name="FEMS Microbiol. Lett.">
        <title>Structure and evolution of the leucine plasmids carried by the endosymbiont (Buchnera aphidicola) from aphids of the family Aphididae.</title>
        <authorList>
            <person name="Silva F.J."/>
            <person name="Van Ham R.C.H.J."/>
            <person name="Sabater B."/>
            <person name="Latorre A."/>
        </authorList>
    </citation>
    <scope>NUCLEOTIDE SEQUENCE</scope>
    <source>
        <plasmid evidence="5">pBPp1</plasmid>
    </source>
</reference>
<dbReference type="AlphaFoldDB" id="Q9ZEZ2"/>
<sequence length="251" mass="29400">MSRKNYIYNSKPIFKKPKNGKKRSKFICYAMKKAQIIDVARNPLNYTLLPIDPKTGNILSRFRRLNENRACAMRAIFVAMLYYYDTQSHVVQASIKKLSDECGLSTISSSGNISITRASRLISEFMEPMGLIKCKKIKNVLINNNIHKKIFLTPMFFMLLNISQSTINYHIYKKIRLFKNSNMKEKKIFISLEEIEKLLKMDEKSIRKKILNILINYYTVSELIRIGPKGLKKKIDCEYNNLCQLYKKNNK</sequence>
<dbReference type="EMBL" id="AJ006877">
    <property type="protein sequence ID" value="CAA07301.1"/>
    <property type="molecule type" value="Genomic_DNA"/>
</dbReference>
<comment type="similarity">
    <text evidence="2">Belongs to the IncFII RepA family.</text>
</comment>
<protein>
    <submittedName>
        <fullName evidence="5">RepA2 protein</fullName>
    </submittedName>
</protein>
<organism evidence="5">
    <name type="scientific">Buchnera aphidicola</name>
    <dbReference type="NCBI Taxonomy" id="9"/>
    <lineage>
        <taxon>Bacteria</taxon>
        <taxon>Pseudomonadati</taxon>
        <taxon>Pseudomonadota</taxon>
        <taxon>Gammaproteobacteria</taxon>
        <taxon>Enterobacterales</taxon>
        <taxon>Erwiniaceae</taxon>
        <taxon>Buchnera</taxon>
    </lineage>
</organism>
<geneLocation type="plasmid" evidence="5">
    <name>pBPp1</name>
</geneLocation>
<evidence type="ECO:0000256" key="3">
    <source>
        <dbReference type="ARBA" id="ARBA00022689"/>
    </source>
</evidence>
<keyword evidence="5" id="KW-0614">Plasmid</keyword>
<proteinExistence type="inferred from homology"/>
<gene>
    <name evidence="5" type="primary">repA2</name>
</gene>
<keyword evidence="3" id="KW-0615">Plasmid copy control</keyword>
<evidence type="ECO:0000256" key="1">
    <source>
        <dbReference type="ARBA" id="ARBA00002740"/>
    </source>
</evidence>
<evidence type="ECO:0000256" key="4">
    <source>
        <dbReference type="ARBA" id="ARBA00022705"/>
    </source>
</evidence>
<evidence type="ECO:0000256" key="2">
    <source>
        <dbReference type="ARBA" id="ARBA00008256"/>
    </source>
</evidence>
<dbReference type="InterPro" id="IPR003446">
    <property type="entry name" value="Plasmid_replication_init_RepA"/>
</dbReference>
<evidence type="ECO:0000313" key="5">
    <source>
        <dbReference type="EMBL" id="CAA07301.1"/>
    </source>
</evidence>
<dbReference type="Pfam" id="PF02387">
    <property type="entry name" value="IncFII_repA"/>
    <property type="match status" value="1"/>
</dbReference>
<dbReference type="NCBIfam" id="NF040977">
    <property type="entry name" value="RepA_IncFII_LM"/>
    <property type="match status" value="1"/>
</dbReference>
<accession>Q9ZEZ2</accession>
<dbReference type="GO" id="GO:0006276">
    <property type="term" value="P:plasmid maintenance"/>
    <property type="evidence" value="ECO:0007669"/>
    <property type="project" value="UniProtKB-KW"/>
</dbReference>
<keyword evidence="4" id="KW-0235">DNA replication</keyword>
<name>Q9ZEZ2_9GAMM</name>